<evidence type="ECO:0000313" key="3">
    <source>
        <dbReference type="Proteomes" id="UP000018888"/>
    </source>
</evidence>
<reference evidence="2 3" key="1">
    <citation type="journal article" date="2013" name="Proc. Natl. Acad. Sci. U.S.A.">
        <title>Genome of an arbuscular mycorrhizal fungus provides insight into the oldest plant symbiosis.</title>
        <authorList>
            <person name="Tisserant E."/>
            <person name="Malbreil M."/>
            <person name="Kuo A."/>
            <person name="Kohler A."/>
            <person name="Symeonidi A."/>
            <person name="Balestrini R."/>
            <person name="Charron P."/>
            <person name="Duensing N."/>
            <person name="Frei Dit Frey N."/>
            <person name="Gianinazzi-Pearson V."/>
            <person name="Gilbert L.B."/>
            <person name="Handa Y."/>
            <person name="Herr J.R."/>
            <person name="Hijri M."/>
            <person name="Koul R."/>
            <person name="Kawaguchi M."/>
            <person name="Krajinski F."/>
            <person name="Lammers P.J."/>
            <person name="Masclaux F.G."/>
            <person name="Murat C."/>
            <person name="Morin E."/>
            <person name="Ndikumana S."/>
            <person name="Pagni M."/>
            <person name="Petitpierre D."/>
            <person name="Requena N."/>
            <person name="Rosikiewicz P."/>
            <person name="Riley R."/>
            <person name="Saito K."/>
            <person name="San Clemente H."/>
            <person name="Shapiro H."/>
            <person name="van Tuinen D."/>
            <person name="Becard G."/>
            <person name="Bonfante P."/>
            <person name="Paszkowski U."/>
            <person name="Shachar-Hill Y.Y."/>
            <person name="Tuskan G.A."/>
            <person name="Young P.W."/>
            <person name="Sanders I.R."/>
            <person name="Henrissat B."/>
            <person name="Rensing S.A."/>
            <person name="Grigoriev I.V."/>
            <person name="Corradi N."/>
            <person name="Roux C."/>
            <person name="Martin F."/>
        </authorList>
    </citation>
    <scope>NUCLEOTIDE SEQUENCE [LARGE SCALE GENOMIC DNA]</scope>
    <source>
        <strain evidence="2 3">DAOM 197198</strain>
    </source>
</reference>
<dbReference type="Proteomes" id="UP000018888">
    <property type="component" value="Unassembled WGS sequence"/>
</dbReference>
<feature type="domain" description="Protein kinase" evidence="1">
    <location>
        <begin position="124"/>
        <end position="393"/>
    </location>
</feature>
<evidence type="ECO:0000259" key="1">
    <source>
        <dbReference type="PROSITE" id="PS50011"/>
    </source>
</evidence>
<dbReference type="InterPro" id="IPR051681">
    <property type="entry name" value="Ser/Thr_Kinases-Pseudokinases"/>
</dbReference>
<accession>A0A2P4QS84</accession>
<dbReference type="EMBL" id="AUPC02000017">
    <property type="protein sequence ID" value="POG80472.1"/>
    <property type="molecule type" value="Genomic_DNA"/>
</dbReference>
<dbReference type="Pfam" id="PF07714">
    <property type="entry name" value="PK_Tyr_Ser-Thr"/>
    <property type="match status" value="1"/>
</dbReference>
<dbReference type="AlphaFoldDB" id="A0A2P4QS84"/>
<dbReference type="SUPFAM" id="SSF56112">
    <property type="entry name" value="Protein kinase-like (PK-like)"/>
    <property type="match status" value="1"/>
</dbReference>
<proteinExistence type="predicted"/>
<comment type="caution">
    <text evidence="2">The sequence shown here is derived from an EMBL/GenBank/DDBJ whole genome shotgun (WGS) entry which is preliminary data.</text>
</comment>
<name>A0A2P4QS84_RHIID</name>
<evidence type="ECO:0000313" key="2">
    <source>
        <dbReference type="EMBL" id="POG80472.1"/>
    </source>
</evidence>
<dbReference type="VEuPathDB" id="FungiDB:RhiirFUN_026151"/>
<sequence length="480" mass="55998">MELSKINPTENKKDLWKDVDIYKYQKHVTISTIGLTTESSKEADDKIVYMEDLEKRKQVYGICGECNEPGTGENWCQLCNAKRFKDNFKNWTSGNKDIDEFIQQSQLNAVYFSKKLEWIPFENFKDMTYITRGGFGKIYSAEWPEGFIQYWDIENQKWSRTSIKVALKRLDNSSCLSTEFLNEIKSHLQIYLYDVIKCYGITQDPNTKDYMMVLLYCEDGNLRNYYTNKELGYYSKINKLQQIASGLLDIHNAGKVHKDFHSGNILFNPAPYISDLGMCQPANNKKQSNKQEEIYGVLPYMAPEVLRGYQYTKASDIYSFGIMMNEYIFEETPYNNIPHDYALAIKICKGLRPNIFKYTPKLLANLITKCWDAKTENRPTTKELYQELVEIYIDDDSDTKFQVIEYNNKINLNRTSEKRSKNIQTHPQAIYTSRLLSFKNLPEPVNSDAIQSTLFSEGFDCQLDESDLNEINQDDENNIE</sequence>
<dbReference type="GO" id="GO:0005524">
    <property type="term" value="F:ATP binding"/>
    <property type="evidence" value="ECO:0007669"/>
    <property type="project" value="InterPro"/>
</dbReference>
<dbReference type="Gene3D" id="1.10.510.10">
    <property type="entry name" value="Transferase(Phosphotransferase) domain 1"/>
    <property type="match status" value="1"/>
</dbReference>
<dbReference type="InterPro" id="IPR001245">
    <property type="entry name" value="Ser-Thr/Tyr_kinase_cat_dom"/>
</dbReference>
<dbReference type="InterPro" id="IPR000719">
    <property type="entry name" value="Prot_kinase_dom"/>
</dbReference>
<dbReference type="GO" id="GO:0004674">
    <property type="term" value="F:protein serine/threonine kinase activity"/>
    <property type="evidence" value="ECO:0007669"/>
    <property type="project" value="TreeGrafter"/>
</dbReference>
<gene>
    <name evidence="2" type="ORF">GLOIN_2v1471477</name>
</gene>
<protein>
    <submittedName>
        <fullName evidence="2">Kinase-like domain-containing protein</fullName>
    </submittedName>
</protein>
<organism evidence="2 3">
    <name type="scientific">Rhizophagus irregularis (strain DAOM 181602 / DAOM 197198 / MUCL 43194)</name>
    <name type="common">Arbuscular mycorrhizal fungus</name>
    <name type="synonym">Glomus intraradices</name>
    <dbReference type="NCBI Taxonomy" id="747089"/>
    <lineage>
        <taxon>Eukaryota</taxon>
        <taxon>Fungi</taxon>
        <taxon>Fungi incertae sedis</taxon>
        <taxon>Mucoromycota</taxon>
        <taxon>Glomeromycotina</taxon>
        <taxon>Glomeromycetes</taxon>
        <taxon>Glomerales</taxon>
        <taxon>Glomeraceae</taxon>
        <taxon>Rhizophagus</taxon>
    </lineage>
</organism>
<reference evidence="2 3" key="2">
    <citation type="journal article" date="2018" name="New Phytol.">
        <title>High intraspecific genome diversity in the model arbuscular mycorrhizal symbiont Rhizophagus irregularis.</title>
        <authorList>
            <person name="Chen E.C.H."/>
            <person name="Morin E."/>
            <person name="Beaudet D."/>
            <person name="Noel J."/>
            <person name="Yildirir G."/>
            <person name="Ndikumana S."/>
            <person name="Charron P."/>
            <person name="St-Onge C."/>
            <person name="Giorgi J."/>
            <person name="Kruger M."/>
            <person name="Marton T."/>
            <person name="Ropars J."/>
            <person name="Grigoriev I.V."/>
            <person name="Hainaut M."/>
            <person name="Henrissat B."/>
            <person name="Roux C."/>
            <person name="Martin F."/>
            <person name="Corradi N."/>
        </authorList>
    </citation>
    <scope>NUCLEOTIDE SEQUENCE [LARGE SCALE GENOMIC DNA]</scope>
    <source>
        <strain evidence="2 3">DAOM 197198</strain>
    </source>
</reference>
<dbReference type="PROSITE" id="PS50011">
    <property type="entry name" value="PROTEIN_KINASE_DOM"/>
    <property type="match status" value="1"/>
</dbReference>
<keyword evidence="3" id="KW-1185">Reference proteome</keyword>
<dbReference type="InterPro" id="IPR011009">
    <property type="entry name" value="Kinase-like_dom_sf"/>
</dbReference>
<dbReference type="PANTHER" id="PTHR44329">
    <property type="entry name" value="SERINE/THREONINE-PROTEIN KINASE TNNI3K-RELATED"/>
    <property type="match status" value="1"/>
</dbReference>